<feature type="compositionally biased region" description="Polar residues" evidence="1">
    <location>
        <begin position="470"/>
        <end position="480"/>
    </location>
</feature>
<feature type="region of interest" description="Disordered" evidence="1">
    <location>
        <begin position="146"/>
        <end position="199"/>
    </location>
</feature>
<dbReference type="GO" id="GO:0000981">
    <property type="term" value="F:DNA-binding transcription factor activity, RNA polymerase II-specific"/>
    <property type="evidence" value="ECO:0007669"/>
    <property type="project" value="TreeGrafter"/>
</dbReference>
<gene>
    <name evidence="3" type="primary">LOC108738102</name>
</gene>
<dbReference type="OrthoDB" id="10069709at2759"/>
<dbReference type="InParanoid" id="A0A7F5RBQ4"/>
<dbReference type="GO" id="GO:0000978">
    <property type="term" value="F:RNA polymerase II cis-regulatory region sequence-specific DNA binding"/>
    <property type="evidence" value="ECO:0007669"/>
    <property type="project" value="TreeGrafter"/>
</dbReference>
<sequence>METQKWPSQRPLIAEKCPEKADDYMNNGSSFNNLLENVEGNSNSENSRNLNNDSRVKNVVETAISEKSRKTIDKILEEVKNLTPVELLFLYLKLPTECSNSINPLQKPLNPLGSRSEINQTIMWIKTHLEEDPELSLPKQDVYDEYRSESKSRSKKCKVQQNQQVTCTGSGGPNTSPNSGTVSTATNDANQTSPEGLGPVCDKSLALPDFRSLQKSVVEMGTTDTLCDLSGDKVEKALNSENTANVSNFGLKDNHTGKVPIPRINSSVNKVSPVVSPKRAKNAKYKMIQPKSEPCDIASYNPHATFGTVDHRSQDNINNSQCTARKVGGRRLKTVEKPVEVKTEEKIDQLCTVDFPITRERLISISQVDKDALDDYLGTNNSQEHEEELMKYFENEHLEKEQSTKLSQLRQLLESNGHHASKRDDTDARINLVSLLNSSNQSAFTKAPAANDQDNDVLSPVIPQAIPIQNSLQVSSSGQHLSARRRVSIDTTSSSHIEDTVPPSPSTRRKNFSFMPISPGPVSPGGGRQSKSSSTTASPFVSPRNTPVPRSKTNMHQCSVSSFVSGVCAAPIQKKQNASKLPLKIKQEVDFQMDSEKQLTISTNVPNYMAMSAPPSPKVKSKNTSNLLQQLLNSKRRVSYAQPDGVNVHNSLITKFNEPLCAEVTQLLTGNNPTIAPEVGFRSQSVPLHQMSLKSEMNALTSPLTPNNCITQFPFSVDSSSVSNTPIPNEFNDFDTFSGGADNINMNKILNELENENVVPISEADTLMQHAEFGNMDISLNNNLASLNIGRDGFALDFAQDTGQGEADLNSNLKVVVPLAPIDIEATLKYNPSRSVPGTPLPYCHSKNDVAKNYRSYPSTPLATTETFTYSTGHDYLLNGQPVKEKLEEEMNADYLPNPDSQDIYSFNVTDAGILLSDNKTEFNFEGQLSEDSFGAKNDVNPILGDNCVIINSYDFRNVTE</sequence>
<name>A0A7F5RBQ4_AGRPL</name>
<dbReference type="AlphaFoldDB" id="A0A7F5RBQ4"/>
<dbReference type="RefSeq" id="XP_025833406.1">
    <property type="nucleotide sequence ID" value="XM_025977621.1"/>
</dbReference>
<feature type="compositionally biased region" description="Polar residues" evidence="1">
    <location>
        <begin position="182"/>
        <end position="194"/>
    </location>
</feature>
<dbReference type="Proteomes" id="UP000192223">
    <property type="component" value="Unplaced"/>
</dbReference>
<dbReference type="PANTHER" id="PTHR12619">
    <property type="entry name" value="RFX TRANSCRIPTION FACTOR FAMILY"/>
    <property type="match status" value="1"/>
</dbReference>
<evidence type="ECO:0000313" key="2">
    <source>
        <dbReference type="Proteomes" id="UP000192223"/>
    </source>
</evidence>
<dbReference type="PANTHER" id="PTHR12619:SF21">
    <property type="entry name" value="RFX-TYPE WINGED-HELIX DOMAIN-CONTAINING PROTEIN"/>
    <property type="match status" value="1"/>
</dbReference>
<evidence type="ECO:0000256" key="1">
    <source>
        <dbReference type="SAM" id="MobiDB-lite"/>
    </source>
</evidence>
<organism evidence="2 3">
    <name type="scientific">Agrilus planipennis</name>
    <name type="common">Emerald ash borer</name>
    <name type="synonym">Agrilus marcopoli</name>
    <dbReference type="NCBI Taxonomy" id="224129"/>
    <lineage>
        <taxon>Eukaryota</taxon>
        <taxon>Metazoa</taxon>
        <taxon>Ecdysozoa</taxon>
        <taxon>Arthropoda</taxon>
        <taxon>Hexapoda</taxon>
        <taxon>Insecta</taxon>
        <taxon>Pterygota</taxon>
        <taxon>Neoptera</taxon>
        <taxon>Endopterygota</taxon>
        <taxon>Coleoptera</taxon>
        <taxon>Polyphaga</taxon>
        <taxon>Elateriformia</taxon>
        <taxon>Buprestoidea</taxon>
        <taxon>Buprestidae</taxon>
        <taxon>Agrilinae</taxon>
        <taxon>Agrilus</taxon>
    </lineage>
</organism>
<feature type="region of interest" description="Disordered" evidence="1">
    <location>
        <begin position="470"/>
        <end position="554"/>
    </location>
</feature>
<dbReference type="GeneID" id="108738102"/>
<proteinExistence type="predicted"/>
<protein>
    <submittedName>
        <fullName evidence="3">Probable serine/threonine-protein kinase DDB_G0282963</fullName>
    </submittedName>
</protein>
<dbReference type="GO" id="GO:0016301">
    <property type="term" value="F:kinase activity"/>
    <property type="evidence" value="ECO:0007669"/>
    <property type="project" value="UniProtKB-KW"/>
</dbReference>
<reference evidence="3" key="1">
    <citation type="submission" date="2025-08" db="UniProtKB">
        <authorList>
            <consortium name="RefSeq"/>
        </authorList>
    </citation>
    <scope>IDENTIFICATION</scope>
    <source>
        <tissue evidence="3">Entire body</tissue>
    </source>
</reference>
<dbReference type="InterPro" id="IPR039779">
    <property type="entry name" value="RFX-like"/>
</dbReference>
<keyword evidence="3" id="KW-0808">Transferase</keyword>
<accession>A0A7F5RBQ4</accession>
<dbReference type="Gene3D" id="6.10.140.1290">
    <property type="match status" value="1"/>
</dbReference>
<dbReference type="KEGG" id="apln:108738102"/>
<feature type="compositionally biased region" description="Polar residues" evidence="1">
    <location>
        <begin position="529"/>
        <end position="545"/>
    </location>
</feature>
<keyword evidence="3" id="KW-0418">Kinase</keyword>
<keyword evidence="2" id="KW-1185">Reference proteome</keyword>
<evidence type="ECO:0000313" key="3">
    <source>
        <dbReference type="RefSeq" id="XP_025833406.1"/>
    </source>
</evidence>